<keyword evidence="4" id="KW-0808">Transferase</keyword>
<dbReference type="AlphaFoldDB" id="A0A411HI28"/>
<dbReference type="InterPro" id="IPR050640">
    <property type="entry name" value="Bact_2-comp_sensor_kinase"/>
</dbReference>
<dbReference type="OrthoDB" id="2514702at2"/>
<evidence type="ECO:0000256" key="6">
    <source>
        <dbReference type="ARBA" id="ARBA00022741"/>
    </source>
</evidence>
<feature type="domain" description="Signal transduction histidine kinase internal region" evidence="13">
    <location>
        <begin position="146"/>
        <end position="224"/>
    </location>
</feature>
<evidence type="ECO:0000256" key="10">
    <source>
        <dbReference type="ARBA" id="ARBA00023012"/>
    </source>
</evidence>
<evidence type="ECO:0000256" key="2">
    <source>
        <dbReference type="ARBA" id="ARBA00022475"/>
    </source>
</evidence>
<evidence type="ECO:0000256" key="9">
    <source>
        <dbReference type="ARBA" id="ARBA00022989"/>
    </source>
</evidence>
<proteinExistence type="predicted"/>
<keyword evidence="9 12" id="KW-1133">Transmembrane helix</keyword>
<dbReference type="Gene3D" id="3.30.565.10">
    <property type="entry name" value="Histidine kinase-like ATPase, C-terminal domain"/>
    <property type="match status" value="1"/>
</dbReference>
<evidence type="ECO:0000256" key="12">
    <source>
        <dbReference type="SAM" id="Phobius"/>
    </source>
</evidence>
<sequence>MSRGWVWLQLAVAWLPMWALFTAIIVIVHHASFADAAIGALRMIGAAALLGIAVYKFTSRMAWPHPFRLAFVLMHLVAASLYSVAWYVLISVIDSLVMGHFIFALGPGAGISLSTGIWLYIMVAGVAYANLAAERTARMEAHATRMQLDTLRSQLHPHFLFNALHTVVQLIPIDPRAAALATEQLAGTLRTTLEEQRDLITLGEEWAFVERYLAIESIRFGDRLRVTIAMEESTRLAMLPTFALQTLIENAIRHGAAPRIETTHVKILATLDGAMLIVNVADDGVGADIREVETAVGTGLRRLRERMRWLYGNNARLELASNIGEGFRASLIVPQSTSSDDIADRDRGHNIHD</sequence>
<organism evidence="14 15">
    <name type="scientific">Pseudolysobacter antarcticus</name>
    <dbReference type="NCBI Taxonomy" id="2511995"/>
    <lineage>
        <taxon>Bacteria</taxon>
        <taxon>Pseudomonadati</taxon>
        <taxon>Pseudomonadota</taxon>
        <taxon>Gammaproteobacteria</taxon>
        <taxon>Lysobacterales</taxon>
        <taxon>Rhodanobacteraceae</taxon>
        <taxon>Pseudolysobacter</taxon>
    </lineage>
</organism>
<evidence type="ECO:0000256" key="11">
    <source>
        <dbReference type="ARBA" id="ARBA00023136"/>
    </source>
</evidence>
<evidence type="ECO:0000256" key="3">
    <source>
        <dbReference type="ARBA" id="ARBA00022553"/>
    </source>
</evidence>
<reference evidence="14 15" key="1">
    <citation type="submission" date="2019-01" db="EMBL/GenBank/DDBJ databases">
        <title>Pseudolysobacter antarctica gen. nov., sp. nov., isolated from Fildes Peninsula, Antarctica.</title>
        <authorList>
            <person name="Wei Z."/>
            <person name="Peng F."/>
        </authorList>
    </citation>
    <scope>NUCLEOTIDE SEQUENCE [LARGE SCALE GENOMIC DNA]</scope>
    <source>
        <strain evidence="14 15">AQ6-296</strain>
    </source>
</reference>
<evidence type="ECO:0000256" key="4">
    <source>
        <dbReference type="ARBA" id="ARBA00022679"/>
    </source>
</evidence>
<dbReference type="PANTHER" id="PTHR34220:SF11">
    <property type="entry name" value="SENSOR PROTEIN KINASE HPTS"/>
    <property type="match status" value="1"/>
</dbReference>
<evidence type="ECO:0000256" key="1">
    <source>
        <dbReference type="ARBA" id="ARBA00004651"/>
    </source>
</evidence>
<keyword evidence="15" id="KW-1185">Reference proteome</keyword>
<keyword evidence="10" id="KW-0902">Two-component regulatory system</keyword>
<name>A0A411HI28_9GAMM</name>
<feature type="transmembrane region" description="Helical" evidence="12">
    <location>
        <begin position="36"/>
        <end position="55"/>
    </location>
</feature>
<evidence type="ECO:0000313" key="14">
    <source>
        <dbReference type="EMBL" id="QBB70064.1"/>
    </source>
</evidence>
<gene>
    <name evidence="14" type="ORF">ELE36_06625</name>
</gene>
<dbReference type="EMBL" id="CP035704">
    <property type="protein sequence ID" value="QBB70064.1"/>
    <property type="molecule type" value="Genomic_DNA"/>
</dbReference>
<keyword evidence="8" id="KW-0067">ATP-binding</keyword>
<keyword evidence="5 12" id="KW-0812">Transmembrane</keyword>
<dbReference type="GO" id="GO:0005524">
    <property type="term" value="F:ATP binding"/>
    <property type="evidence" value="ECO:0007669"/>
    <property type="project" value="UniProtKB-KW"/>
</dbReference>
<protein>
    <recommendedName>
        <fullName evidence="13">Signal transduction histidine kinase internal region domain-containing protein</fullName>
    </recommendedName>
</protein>
<keyword evidence="3" id="KW-0597">Phosphoprotein</keyword>
<comment type="subcellular location">
    <subcellularLocation>
        <location evidence="1">Cell membrane</location>
        <topology evidence="1">Multi-pass membrane protein</topology>
    </subcellularLocation>
</comment>
<dbReference type="RefSeq" id="WP_129832323.1">
    <property type="nucleotide sequence ID" value="NZ_CP035704.1"/>
</dbReference>
<evidence type="ECO:0000313" key="15">
    <source>
        <dbReference type="Proteomes" id="UP000291562"/>
    </source>
</evidence>
<keyword evidence="11 12" id="KW-0472">Membrane</keyword>
<dbReference type="InterPro" id="IPR010559">
    <property type="entry name" value="Sig_transdc_His_kin_internal"/>
</dbReference>
<feature type="transmembrane region" description="Helical" evidence="12">
    <location>
        <begin position="67"/>
        <end position="89"/>
    </location>
</feature>
<evidence type="ECO:0000256" key="7">
    <source>
        <dbReference type="ARBA" id="ARBA00022777"/>
    </source>
</evidence>
<dbReference type="GO" id="GO:0000155">
    <property type="term" value="F:phosphorelay sensor kinase activity"/>
    <property type="evidence" value="ECO:0007669"/>
    <property type="project" value="InterPro"/>
</dbReference>
<dbReference type="SUPFAM" id="SSF55874">
    <property type="entry name" value="ATPase domain of HSP90 chaperone/DNA topoisomerase II/histidine kinase"/>
    <property type="match status" value="1"/>
</dbReference>
<evidence type="ECO:0000259" key="13">
    <source>
        <dbReference type="Pfam" id="PF06580"/>
    </source>
</evidence>
<accession>A0A411HI28</accession>
<dbReference type="Proteomes" id="UP000291562">
    <property type="component" value="Chromosome"/>
</dbReference>
<dbReference type="KEGG" id="xbc:ELE36_06625"/>
<feature type="transmembrane region" description="Helical" evidence="12">
    <location>
        <begin position="101"/>
        <end position="129"/>
    </location>
</feature>
<dbReference type="GO" id="GO:0005886">
    <property type="term" value="C:plasma membrane"/>
    <property type="evidence" value="ECO:0007669"/>
    <property type="project" value="UniProtKB-SubCell"/>
</dbReference>
<keyword evidence="2" id="KW-1003">Cell membrane</keyword>
<evidence type="ECO:0000256" key="8">
    <source>
        <dbReference type="ARBA" id="ARBA00022840"/>
    </source>
</evidence>
<keyword evidence="6" id="KW-0547">Nucleotide-binding</keyword>
<dbReference type="InterPro" id="IPR036890">
    <property type="entry name" value="HATPase_C_sf"/>
</dbReference>
<dbReference type="Pfam" id="PF06580">
    <property type="entry name" value="His_kinase"/>
    <property type="match status" value="1"/>
</dbReference>
<dbReference type="PANTHER" id="PTHR34220">
    <property type="entry name" value="SENSOR HISTIDINE KINASE YPDA"/>
    <property type="match status" value="1"/>
</dbReference>
<feature type="transmembrane region" description="Helical" evidence="12">
    <location>
        <begin position="7"/>
        <end position="30"/>
    </location>
</feature>
<keyword evidence="7" id="KW-0418">Kinase</keyword>
<evidence type="ECO:0000256" key="5">
    <source>
        <dbReference type="ARBA" id="ARBA00022692"/>
    </source>
</evidence>